<keyword evidence="2" id="KW-0853">WD repeat</keyword>
<dbReference type="GO" id="GO:0097014">
    <property type="term" value="C:ciliary plasm"/>
    <property type="evidence" value="ECO:0007669"/>
    <property type="project" value="TreeGrafter"/>
</dbReference>
<evidence type="ECO:0000313" key="6">
    <source>
        <dbReference type="EnsemblMetazoa" id="LLOJ008415-PA"/>
    </source>
</evidence>
<keyword evidence="1" id="KW-0963">Cytoplasm</keyword>
<reference evidence="7" key="1">
    <citation type="submission" date="2012-05" db="EMBL/GenBank/DDBJ databases">
        <title>Whole Genome Assembly of Lutzomyia longipalpis.</title>
        <authorList>
            <person name="Richards S."/>
            <person name="Qu C."/>
            <person name="Dillon R."/>
            <person name="Worley K."/>
            <person name="Scherer S."/>
            <person name="Batterton M."/>
            <person name="Taylor A."/>
            <person name="Hawes A."/>
            <person name="Hernandez B."/>
            <person name="Kovar C."/>
            <person name="Mandapat C."/>
            <person name="Pham C."/>
            <person name="Qu C."/>
            <person name="Jing C."/>
            <person name="Bess C."/>
            <person name="Bandaranaike D."/>
            <person name="Ngo D."/>
            <person name="Ongeri F."/>
            <person name="Arias F."/>
            <person name="Lara F."/>
            <person name="Weissenberger G."/>
            <person name="Kamau G."/>
            <person name="Han H."/>
            <person name="Shen H."/>
            <person name="Dinh H."/>
            <person name="Khalil I."/>
            <person name="Jones J."/>
            <person name="Shafer J."/>
            <person name="Jayaseelan J."/>
            <person name="Quiroz J."/>
            <person name="Blankenburg K."/>
            <person name="Nguyen L."/>
            <person name="Jackson L."/>
            <person name="Francisco L."/>
            <person name="Tang L.-Y."/>
            <person name="Pu L.-L."/>
            <person name="Perales L."/>
            <person name="Lorensuhewa L."/>
            <person name="Munidasa M."/>
            <person name="Coyle M."/>
            <person name="Taylor M."/>
            <person name="Puazo M."/>
            <person name="Firestine M."/>
            <person name="Scheel M."/>
            <person name="Javaid M."/>
            <person name="Wang M."/>
            <person name="Li M."/>
            <person name="Tabassum N."/>
            <person name="Saada N."/>
            <person name="Osuji N."/>
            <person name="Aqrawi P."/>
            <person name="Fu Q."/>
            <person name="Thornton R."/>
            <person name="Raj R."/>
            <person name="Goodspeed R."/>
            <person name="Mata R."/>
            <person name="Najjar R."/>
            <person name="Gubbala S."/>
            <person name="Lee S."/>
            <person name="Denson S."/>
            <person name="Patil S."/>
            <person name="Macmil S."/>
            <person name="Qi S."/>
            <person name="Matskevitch T."/>
            <person name="Palculict T."/>
            <person name="Mathew T."/>
            <person name="Vee V."/>
            <person name="Velamala V."/>
            <person name="Korchina V."/>
            <person name="Cai W."/>
            <person name="Liu W."/>
            <person name="Dai W."/>
            <person name="Zou X."/>
            <person name="Zhu Y."/>
            <person name="Zhang Y."/>
            <person name="Wu Y.-Q."/>
            <person name="Xin Y."/>
            <person name="Nazarath L."/>
            <person name="Kovar C."/>
            <person name="Han Y."/>
            <person name="Muzny D."/>
            <person name="Gibbs R."/>
        </authorList>
    </citation>
    <scope>NUCLEOTIDE SEQUENCE [LARGE SCALE GENOMIC DNA]</scope>
    <source>
        <strain evidence="7">Jacobina</strain>
    </source>
</reference>
<dbReference type="GO" id="GO:0045503">
    <property type="term" value="F:dynein light chain binding"/>
    <property type="evidence" value="ECO:0007669"/>
    <property type="project" value="TreeGrafter"/>
</dbReference>
<evidence type="ECO:0000256" key="4">
    <source>
        <dbReference type="SAM" id="MobiDB-lite"/>
    </source>
</evidence>
<dbReference type="InterPro" id="IPR036322">
    <property type="entry name" value="WD40_repeat_dom_sf"/>
</dbReference>
<evidence type="ECO:0000256" key="1">
    <source>
        <dbReference type="ARBA" id="ARBA00022490"/>
    </source>
</evidence>
<dbReference type="Proteomes" id="UP000092461">
    <property type="component" value="Unassembled WGS sequence"/>
</dbReference>
<dbReference type="EMBL" id="AJWK01028488">
    <property type="status" value="NOT_ANNOTATED_CDS"/>
    <property type="molecule type" value="Genomic_DNA"/>
</dbReference>
<dbReference type="Gene3D" id="2.130.10.10">
    <property type="entry name" value="YVTN repeat-like/Quinoprotein amine dehydrogenase"/>
    <property type="match status" value="1"/>
</dbReference>
<dbReference type="PANTHER" id="PTHR12442:SF26">
    <property type="entry name" value="CYTOPLASMIC DYNEIN 2 INTERMEDIATE CHAIN 2"/>
    <property type="match status" value="1"/>
</dbReference>
<evidence type="ECO:0000313" key="7">
    <source>
        <dbReference type="Proteomes" id="UP000092461"/>
    </source>
</evidence>
<reference evidence="6" key="3">
    <citation type="submission" date="2020-05" db="UniProtKB">
        <authorList>
            <consortium name="EnsemblMetazoa"/>
        </authorList>
    </citation>
    <scope>IDENTIFICATION</scope>
    <source>
        <strain evidence="6">Jacobina</strain>
    </source>
</reference>
<dbReference type="EnsemblMetazoa" id="LLOJ008415-RA">
    <property type="protein sequence ID" value="LLOJ008415-PA"/>
    <property type="gene ID" value="LLOJ008415"/>
</dbReference>
<accession>A0A1B0GK81</accession>
<dbReference type="GO" id="GO:0042073">
    <property type="term" value="P:intraciliary transport"/>
    <property type="evidence" value="ECO:0007669"/>
    <property type="project" value="TreeGrafter"/>
</dbReference>
<reference evidence="5" key="2">
    <citation type="journal article" date="2020" name="BMC">
        <title>Leishmania infection induces a limited differential gene expression in the sand fly midgut.</title>
        <authorList>
            <person name="Coutinho-Abreu I.V."/>
            <person name="Serafim T.D."/>
            <person name="Meneses C."/>
            <person name="Kamhawi S."/>
            <person name="Oliveira F."/>
            <person name="Valenzuela J.G."/>
        </authorList>
    </citation>
    <scope>NUCLEOTIDE SEQUENCE</scope>
    <source>
        <strain evidence="5">Jacobina</strain>
        <tissue evidence="5">Midgut</tissue>
    </source>
</reference>
<dbReference type="EMBL" id="GITU01002288">
    <property type="protein sequence ID" value="MBC1170991.1"/>
    <property type="molecule type" value="Transcribed_RNA"/>
</dbReference>
<dbReference type="VEuPathDB" id="VectorBase:LLOJ008415"/>
<dbReference type="InterPro" id="IPR050687">
    <property type="entry name" value="Dynein_IC"/>
</dbReference>
<keyword evidence="3" id="KW-0677">Repeat</keyword>
<dbReference type="VEuPathDB" id="VectorBase:LLONM1_008183"/>
<feature type="region of interest" description="Disordered" evidence="4">
    <location>
        <begin position="21"/>
        <end position="41"/>
    </location>
</feature>
<protein>
    <submittedName>
        <fullName evidence="5">Putative cytoplasmic dynein intermediate chain</fullName>
    </submittedName>
</protein>
<dbReference type="GO" id="GO:0045504">
    <property type="term" value="F:dynein heavy chain binding"/>
    <property type="evidence" value="ECO:0007669"/>
    <property type="project" value="TreeGrafter"/>
</dbReference>
<sequence>MFSSFSSEVVGFESTFKDDQTVDLQSRSTSTDPPAQKTDAFSNTITPRSVSMQTESTIVGVVPLKDGNEKKLAQWLQKILPLVEEELRMGISPCPLGSFRRELQSPAKITFVECLNVKVPNVASGKLTKGAATWLSLATGGAPALALACTTIHESWCEHNTPNVMIFTPKRDFQGSGLCYTESHAIPVKSCIQILSTNTYSRDIFAGGTVLGDLYIWQQEQHHGRDSAKELYSGTTHSGEIVAMSWLKLRPGSLDVNLLTCHADGIVESWKILATMQVVHEKTFRISAKSQKFPSLDHAPSLRTITSIDDRSEFVIGTEDGRVILCSANQLSTIRGAKNVYDPVIADLEHHQFPVTSVQMITHGGKQLLASCDLTGEVFFHDILRSTEPVVVLRMPLPFKNTIAIGKNLQFIVSPGEFGSLEIFTASSGQKTSLDGNLRGKGNLLAISSNSEWIVTGVYEGNFNIYRIILD</sequence>
<evidence type="ECO:0000256" key="3">
    <source>
        <dbReference type="ARBA" id="ARBA00022737"/>
    </source>
</evidence>
<dbReference type="AlphaFoldDB" id="A0A1B0GK81"/>
<name>A0A1B0GK81_LUTLO</name>
<evidence type="ECO:0000313" key="5">
    <source>
        <dbReference type="EMBL" id="MBC1170991.1"/>
    </source>
</evidence>
<evidence type="ECO:0000256" key="2">
    <source>
        <dbReference type="ARBA" id="ARBA00022574"/>
    </source>
</evidence>
<dbReference type="SUPFAM" id="SSF50978">
    <property type="entry name" value="WD40 repeat-like"/>
    <property type="match status" value="1"/>
</dbReference>
<keyword evidence="7" id="KW-1185">Reference proteome</keyword>
<feature type="compositionally biased region" description="Polar residues" evidence="4">
    <location>
        <begin position="22"/>
        <end position="41"/>
    </location>
</feature>
<dbReference type="PANTHER" id="PTHR12442">
    <property type="entry name" value="DYNEIN INTERMEDIATE CHAIN"/>
    <property type="match status" value="1"/>
</dbReference>
<proteinExistence type="predicted"/>
<organism evidence="6 7">
    <name type="scientific">Lutzomyia longipalpis</name>
    <name type="common">Sand fly</name>
    <dbReference type="NCBI Taxonomy" id="7200"/>
    <lineage>
        <taxon>Eukaryota</taxon>
        <taxon>Metazoa</taxon>
        <taxon>Ecdysozoa</taxon>
        <taxon>Arthropoda</taxon>
        <taxon>Hexapoda</taxon>
        <taxon>Insecta</taxon>
        <taxon>Pterygota</taxon>
        <taxon>Neoptera</taxon>
        <taxon>Endopterygota</taxon>
        <taxon>Diptera</taxon>
        <taxon>Nematocera</taxon>
        <taxon>Psychodoidea</taxon>
        <taxon>Psychodidae</taxon>
        <taxon>Lutzomyia</taxon>
        <taxon>Lutzomyia</taxon>
    </lineage>
</organism>
<dbReference type="InterPro" id="IPR015943">
    <property type="entry name" value="WD40/YVTN_repeat-like_dom_sf"/>
</dbReference>
<dbReference type="GO" id="GO:0005868">
    <property type="term" value="C:cytoplasmic dynein complex"/>
    <property type="evidence" value="ECO:0007669"/>
    <property type="project" value="TreeGrafter"/>
</dbReference>